<gene>
    <name evidence="1" type="ORF">SMRZ_LOCUS13123</name>
</gene>
<organism evidence="1 2">
    <name type="scientific">Schistosoma margrebowiei</name>
    <dbReference type="NCBI Taxonomy" id="48269"/>
    <lineage>
        <taxon>Eukaryota</taxon>
        <taxon>Metazoa</taxon>
        <taxon>Spiralia</taxon>
        <taxon>Lophotrochozoa</taxon>
        <taxon>Platyhelminthes</taxon>
        <taxon>Trematoda</taxon>
        <taxon>Digenea</taxon>
        <taxon>Strigeidida</taxon>
        <taxon>Schistosomatoidea</taxon>
        <taxon>Schistosomatidae</taxon>
        <taxon>Schistosoma</taxon>
    </lineage>
</organism>
<name>A0A3P8B356_9TREM</name>
<evidence type="ECO:0000313" key="1">
    <source>
        <dbReference type="EMBL" id="VDP04028.1"/>
    </source>
</evidence>
<proteinExistence type="predicted"/>
<dbReference type="Proteomes" id="UP000277204">
    <property type="component" value="Unassembled WGS sequence"/>
</dbReference>
<dbReference type="Gene3D" id="1.20.5.2480">
    <property type="match status" value="1"/>
</dbReference>
<sequence length="45" mass="5142">MLSEDKIAQRVGAASEQLSEKLNQLRRMLLMQDYFETAKISTILA</sequence>
<reference evidence="1 2" key="1">
    <citation type="submission" date="2018-11" db="EMBL/GenBank/DDBJ databases">
        <authorList>
            <consortium name="Pathogen Informatics"/>
        </authorList>
    </citation>
    <scope>NUCLEOTIDE SEQUENCE [LARGE SCALE GENOMIC DNA]</scope>
    <source>
        <strain evidence="1 2">Zambia</strain>
    </source>
</reference>
<dbReference type="AlphaFoldDB" id="A0A3P8B356"/>
<evidence type="ECO:0000313" key="2">
    <source>
        <dbReference type="Proteomes" id="UP000277204"/>
    </source>
</evidence>
<protein>
    <submittedName>
        <fullName evidence="1">Uncharacterized protein</fullName>
    </submittedName>
</protein>
<accession>A0A3P8B356</accession>
<dbReference type="EMBL" id="UZAI01009158">
    <property type="protein sequence ID" value="VDP04028.1"/>
    <property type="molecule type" value="Genomic_DNA"/>
</dbReference>
<keyword evidence="2" id="KW-1185">Reference proteome</keyword>